<name>A0A7Z6Y729_PSESH</name>
<evidence type="ECO:0000256" key="3">
    <source>
        <dbReference type="ARBA" id="ARBA00023163"/>
    </source>
</evidence>
<evidence type="ECO:0000313" key="5">
    <source>
        <dbReference type="EMBL" id="RMU85075.1"/>
    </source>
</evidence>
<dbReference type="GO" id="GO:0003677">
    <property type="term" value="F:DNA binding"/>
    <property type="evidence" value="ECO:0007669"/>
    <property type="project" value="UniProtKB-KW"/>
</dbReference>
<dbReference type="Proteomes" id="UP000267078">
    <property type="component" value="Unassembled WGS sequence"/>
</dbReference>
<dbReference type="SMART" id="SM00421">
    <property type="entry name" value="HTH_LUXR"/>
    <property type="match status" value="1"/>
</dbReference>
<dbReference type="EMBL" id="RBUI01000144">
    <property type="protein sequence ID" value="RMU85075.1"/>
    <property type="molecule type" value="Genomic_DNA"/>
</dbReference>
<dbReference type="InterPro" id="IPR000792">
    <property type="entry name" value="Tscrpt_reg_LuxR_C"/>
</dbReference>
<dbReference type="InterPro" id="IPR005143">
    <property type="entry name" value="TF_LuxR_autoind-bd_dom"/>
</dbReference>
<comment type="caution">
    <text evidence="5">The sequence shown here is derived from an EMBL/GenBank/DDBJ whole genome shotgun (WGS) entry which is preliminary data.</text>
</comment>
<dbReference type="Pfam" id="PF00196">
    <property type="entry name" value="GerE"/>
    <property type="match status" value="1"/>
</dbReference>
<keyword evidence="1" id="KW-0805">Transcription regulation</keyword>
<dbReference type="GO" id="GO:0006355">
    <property type="term" value="P:regulation of DNA-templated transcription"/>
    <property type="evidence" value="ECO:0007669"/>
    <property type="project" value="InterPro"/>
</dbReference>
<protein>
    <submittedName>
        <fullName evidence="5">Regulatory protein, LuxR</fullName>
    </submittedName>
</protein>
<keyword evidence="3" id="KW-0804">Transcription</keyword>
<keyword evidence="2" id="KW-0238">DNA-binding</keyword>
<gene>
    <name evidence="5" type="ORF">ALP21_05209</name>
</gene>
<proteinExistence type="predicted"/>
<dbReference type="Pfam" id="PF03472">
    <property type="entry name" value="Autoind_bind"/>
    <property type="match status" value="1"/>
</dbReference>
<organism evidence="5 6">
    <name type="scientific">Pseudomonas savastanoi pv. phaseolicola</name>
    <name type="common">Pseudomonas syringae pv. phaseolicola</name>
    <dbReference type="NCBI Taxonomy" id="319"/>
    <lineage>
        <taxon>Bacteria</taxon>
        <taxon>Pseudomonadati</taxon>
        <taxon>Pseudomonadota</taxon>
        <taxon>Gammaproteobacteria</taxon>
        <taxon>Pseudomonadales</taxon>
        <taxon>Pseudomonadaceae</taxon>
        <taxon>Pseudomonas</taxon>
    </lineage>
</organism>
<dbReference type="InterPro" id="IPR036388">
    <property type="entry name" value="WH-like_DNA-bd_sf"/>
</dbReference>
<dbReference type="SUPFAM" id="SSF75516">
    <property type="entry name" value="Pheromone-binding domain of LuxR-like quorum-sensing transcription factors"/>
    <property type="match status" value="1"/>
</dbReference>
<evidence type="ECO:0000256" key="2">
    <source>
        <dbReference type="ARBA" id="ARBA00023125"/>
    </source>
</evidence>
<dbReference type="InterPro" id="IPR036693">
    <property type="entry name" value="TF_LuxR_autoind-bd_dom_sf"/>
</dbReference>
<dbReference type="Gene3D" id="3.30.450.80">
    <property type="entry name" value="Transcription factor LuxR-like, autoinducer-binding domain"/>
    <property type="match status" value="1"/>
</dbReference>
<sequence length="279" mass="31392">MCLFCSPFFNVIIRVSSAPSPLGHGQHLYRFPGEEGAAAMGSAMTESATRDLLIQQMVSTISELDGQTAIENALEWLRRECNSERAMFFQFKGPVLLTFITSNVDEAWGDAYRQHDLITQDPVIRCYRNQLGFLNWQEAFRQYPVSAFYDELVDACELLPAISYGYTNHCRGADSVTSVCTLGEVERPISAEQKYLMSSLMPVLHSVARGLKFCSRGLTHRELEVLQWARDGKTAWEISMIRDVSESTVKYHLKTIYSKLGVANRAQAVGEALCRGLIR</sequence>
<dbReference type="InterPro" id="IPR016032">
    <property type="entry name" value="Sig_transdc_resp-reg_C-effctor"/>
</dbReference>
<dbReference type="AlphaFoldDB" id="A0A7Z6Y729"/>
<dbReference type="SUPFAM" id="SSF46894">
    <property type="entry name" value="C-terminal effector domain of the bipartite response regulators"/>
    <property type="match status" value="1"/>
</dbReference>
<dbReference type="PANTHER" id="PTHR44688">
    <property type="entry name" value="DNA-BINDING TRANSCRIPTIONAL ACTIVATOR DEVR_DOSR"/>
    <property type="match status" value="1"/>
</dbReference>
<dbReference type="PROSITE" id="PS50043">
    <property type="entry name" value="HTH_LUXR_2"/>
    <property type="match status" value="1"/>
</dbReference>
<accession>A0A7Z6Y729</accession>
<dbReference type="PANTHER" id="PTHR44688:SF16">
    <property type="entry name" value="DNA-BINDING TRANSCRIPTIONAL ACTIVATOR DEVR_DOSR"/>
    <property type="match status" value="1"/>
</dbReference>
<evidence type="ECO:0000313" key="6">
    <source>
        <dbReference type="Proteomes" id="UP000267078"/>
    </source>
</evidence>
<feature type="domain" description="HTH luxR-type" evidence="4">
    <location>
        <begin position="211"/>
        <end position="276"/>
    </location>
</feature>
<dbReference type="CDD" id="cd06170">
    <property type="entry name" value="LuxR_C_like"/>
    <property type="match status" value="1"/>
</dbReference>
<dbReference type="Gene3D" id="1.10.10.10">
    <property type="entry name" value="Winged helix-like DNA-binding domain superfamily/Winged helix DNA-binding domain"/>
    <property type="match status" value="1"/>
</dbReference>
<evidence type="ECO:0000259" key="4">
    <source>
        <dbReference type="PROSITE" id="PS50043"/>
    </source>
</evidence>
<evidence type="ECO:0000256" key="1">
    <source>
        <dbReference type="ARBA" id="ARBA00023015"/>
    </source>
</evidence>
<dbReference type="PRINTS" id="PR00038">
    <property type="entry name" value="HTHLUXR"/>
</dbReference>
<reference evidence="5 6" key="1">
    <citation type="submission" date="2018-08" db="EMBL/GenBank/DDBJ databases">
        <title>Recombination of ecologically and evolutionarily significant loci maintains genetic cohesion in the Pseudomonas syringae species complex.</title>
        <authorList>
            <person name="Dillon M."/>
            <person name="Thakur S."/>
            <person name="Almeida R.N.D."/>
            <person name="Weir B.S."/>
            <person name="Guttman D.S."/>
        </authorList>
    </citation>
    <scope>NUCLEOTIDE SEQUENCE [LARGE SCALE GENOMIC DNA]</scope>
    <source>
        <strain evidence="5 6">1449B</strain>
    </source>
</reference>